<reference evidence="1 2" key="1">
    <citation type="submission" date="2013-02" db="EMBL/GenBank/DDBJ databases">
        <title>The Genome Sequence of Acinetobacter gerneri CIP 107464.</title>
        <authorList>
            <consortium name="The Broad Institute Genome Sequencing Platform"/>
            <consortium name="The Broad Institute Genome Sequencing Center for Infectious Disease"/>
            <person name="Cerqueira G."/>
            <person name="Feldgarden M."/>
            <person name="Courvalin P."/>
            <person name="Perichon B."/>
            <person name="Grillot-Courvalin C."/>
            <person name="Clermont D."/>
            <person name="Rocha E."/>
            <person name="Yoon E.-J."/>
            <person name="Nemec A."/>
            <person name="Walker B."/>
            <person name="Young S.K."/>
            <person name="Zeng Q."/>
            <person name="Gargeya S."/>
            <person name="Fitzgerald M."/>
            <person name="Haas B."/>
            <person name="Abouelleil A."/>
            <person name="Alvarado L."/>
            <person name="Arachchi H.M."/>
            <person name="Berlin A.M."/>
            <person name="Chapman S.B."/>
            <person name="Dewar J."/>
            <person name="Goldberg J."/>
            <person name="Griggs A."/>
            <person name="Gujja S."/>
            <person name="Hansen M."/>
            <person name="Howarth C."/>
            <person name="Imamovic A."/>
            <person name="Larimer J."/>
            <person name="McCowan C."/>
            <person name="Murphy C."/>
            <person name="Neiman D."/>
            <person name="Pearson M."/>
            <person name="Priest M."/>
            <person name="Roberts A."/>
            <person name="Saif S."/>
            <person name="Shea T."/>
            <person name="Sisk P."/>
            <person name="Sykes S."/>
            <person name="Wortman J."/>
            <person name="Nusbaum C."/>
            <person name="Birren B."/>
        </authorList>
    </citation>
    <scope>NUCLEOTIDE SEQUENCE [LARGE SCALE GENOMIC DNA]</scope>
    <source>
        <strain evidence="1 2">CIP 107464</strain>
    </source>
</reference>
<comment type="caution">
    <text evidence="1">The sequence shown here is derived from an EMBL/GenBank/DDBJ whole genome shotgun (WGS) entry which is preliminary data.</text>
</comment>
<dbReference type="EMBL" id="APPN01000059">
    <property type="protein sequence ID" value="ENV34232.1"/>
    <property type="molecule type" value="Genomic_DNA"/>
</dbReference>
<dbReference type="AlphaFoldDB" id="N8YBS5"/>
<dbReference type="RefSeq" id="WP_004860990.1">
    <property type="nucleotide sequence ID" value="NZ_ASYY01000130.1"/>
</dbReference>
<accession>N8YBS5</accession>
<evidence type="ECO:0008006" key="3">
    <source>
        <dbReference type="Google" id="ProtNLM"/>
    </source>
</evidence>
<dbReference type="Proteomes" id="UP000013117">
    <property type="component" value="Unassembled WGS sequence"/>
</dbReference>
<name>N8YBS5_9GAMM</name>
<dbReference type="HOGENOM" id="CLU_138339_1_0_6"/>
<organism evidence="1 2">
    <name type="scientific">Acinetobacter gerneri DSM 14967 = CIP 107464 = MTCC 9824</name>
    <dbReference type="NCBI Taxonomy" id="1120926"/>
    <lineage>
        <taxon>Bacteria</taxon>
        <taxon>Pseudomonadati</taxon>
        <taxon>Pseudomonadota</taxon>
        <taxon>Gammaproteobacteria</taxon>
        <taxon>Moraxellales</taxon>
        <taxon>Moraxellaceae</taxon>
        <taxon>Acinetobacter</taxon>
    </lineage>
</organism>
<dbReference type="PROSITE" id="PS51257">
    <property type="entry name" value="PROKAR_LIPOPROTEIN"/>
    <property type="match status" value="1"/>
</dbReference>
<evidence type="ECO:0000313" key="2">
    <source>
        <dbReference type="Proteomes" id="UP000013117"/>
    </source>
</evidence>
<protein>
    <recommendedName>
        <fullName evidence="3">Lipoprotein</fullName>
    </recommendedName>
</protein>
<keyword evidence="2" id="KW-1185">Reference proteome</keyword>
<proteinExistence type="predicted"/>
<gene>
    <name evidence="1" type="ORF">F960_01550</name>
</gene>
<dbReference type="eggNOG" id="ENOG5031RMG">
    <property type="taxonomic scope" value="Bacteria"/>
</dbReference>
<evidence type="ECO:0000313" key="1">
    <source>
        <dbReference type="EMBL" id="ENV34232.1"/>
    </source>
</evidence>
<sequence>MNGRLNKCITLCLVISFGIFSGCTKGLSTSEQIKSQIPMTVAVIGLDEKIYIEASKEQPNHLTKKVYDGAVAKAMLLQRLEFDSGEGYELEKEVKVKSINSLCLMANFILLDSYRIPYQAQVNSYSDFYSWLSKKQLKWKMLSSKEKDIIDRPCK</sequence>
<dbReference type="GeneID" id="84208926"/>